<organism evidence="3 4">
    <name type="scientific">Rhodovulum sulfidophilum</name>
    <name type="common">Rhodobacter sulfidophilus</name>
    <dbReference type="NCBI Taxonomy" id="35806"/>
    <lineage>
        <taxon>Bacteria</taxon>
        <taxon>Pseudomonadati</taxon>
        <taxon>Pseudomonadota</taxon>
        <taxon>Alphaproteobacteria</taxon>
        <taxon>Rhodobacterales</taxon>
        <taxon>Paracoccaceae</taxon>
        <taxon>Rhodovulum</taxon>
    </lineage>
</organism>
<evidence type="ECO:0000313" key="4">
    <source>
        <dbReference type="Proteomes" id="UP000249185"/>
    </source>
</evidence>
<evidence type="ECO:0000256" key="1">
    <source>
        <dbReference type="SAM" id="SignalP"/>
    </source>
</evidence>
<comment type="caution">
    <text evidence="3">The sequence shown here is derived from an EMBL/GenBank/DDBJ whole genome shotgun (WGS) entry which is preliminary data.</text>
</comment>
<protein>
    <submittedName>
        <fullName evidence="3">DUF305 domain-containing protein</fullName>
    </submittedName>
</protein>
<dbReference type="PANTHER" id="PTHR36933:SF1">
    <property type="entry name" value="SLL0788 PROTEIN"/>
    <property type="match status" value="1"/>
</dbReference>
<sequence>MRTLLATAAPVLLLAALAGPGLAQEMDHSGHGGMSMETDSGADSTAAFEAAAAKMHQDMAIDYTGDADVDFVRGMIPHHQAAIDMAKVELDYGSDPEIRALAEAIITAQEKEIAEMRAWLAAHGG</sequence>
<dbReference type="AlphaFoldDB" id="A0A2W5QCL6"/>
<dbReference type="InterPro" id="IPR005183">
    <property type="entry name" value="DUF305_CopM-like"/>
</dbReference>
<dbReference type="EMBL" id="QFPW01000001">
    <property type="protein sequence ID" value="PZQ52503.1"/>
    <property type="molecule type" value="Genomic_DNA"/>
</dbReference>
<evidence type="ECO:0000259" key="2">
    <source>
        <dbReference type="Pfam" id="PF03713"/>
    </source>
</evidence>
<feature type="signal peptide" evidence="1">
    <location>
        <begin position="1"/>
        <end position="23"/>
    </location>
</feature>
<reference evidence="3 4" key="1">
    <citation type="submission" date="2017-08" db="EMBL/GenBank/DDBJ databases">
        <title>Infants hospitalized years apart are colonized by the same room-sourced microbial strains.</title>
        <authorList>
            <person name="Brooks B."/>
            <person name="Olm M.R."/>
            <person name="Firek B.A."/>
            <person name="Baker R."/>
            <person name="Thomas B.C."/>
            <person name="Morowitz M.J."/>
            <person name="Banfield J.F."/>
        </authorList>
    </citation>
    <scope>NUCLEOTIDE SEQUENCE [LARGE SCALE GENOMIC DNA]</scope>
    <source>
        <strain evidence="3">S2_005_002_R2_34</strain>
    </source>
</reference>
<keyword evidence="1" id="KW-0732">Signal</keyword>
<gene>
    <name evidence="3" type="ORF">DI556_02300</name>
</gene>
<proteinExistence type="predicted"/>
<feature type="domain" description="DUF305" evidence="2">
    <location>
        <begin position="28"/>
        <end position="120"/>
    </location>
</feature>
<accession>A0A2W5QCL6</accession>
<dbReference type="Proteomes" id="UP000249185">
    <property type="component" value="Unassembled WGS sequence"/>
</dbReference>
<dbReference type="Gene3D" id="1.20.1260.10">
    <property type="match status" value="1"/>
</dbReference>
<feature type="chain" id="PRO_5016062511" evidence="1">
    <location>
        <begin position="24"/>
        <end position="125"/>
    </location>
</feature>
<dbReference type="Pfam" id="PF03713">
    <property type="entry name" value="DUF305"/>
    <property type="match status" value="1"/>
</dbReference>
<name>A0A2W5QCL6_RHOSU</name>
<dbReference type="PANTHER" id="PTHR36933">
    <property type="entry name" value="SLL0788 PROTEIN"/>
    <property type="match status" value="1"/>
</dbReference>
<evidence type="ECO:0000313" key="3">
    <source>
        <dbReference type="EMBL" id="PZQ52503.1"/>
    </source>
</evidence>
<dbReference type="InterPro" id="IPR012347">
    <property type="entry name" value="Ferritin-like"/>
</dbReference>